<proteinExistence type="predicted"/>
<reference evidence="2 3" key="1">
    <citation type="submission" date="2024-03" db="EMBL/GenBank/DDBJ databases">
        <title>A high-quality draft genome sequence of Diaporthe vaccinii, a causative agent of upright dieback and viscid rot disease in cranberry plants.</title>
        <authorList>
            <person name="Sarrasin M."/>
            <person name="Lang B.F."/>
            <person name="Burger G."/>
        </authorList>
    </citation>
    <scope>NUCLEOTIDE SEQUENCE [LARGE SCALE GENOMIC DNA]</scope>
    <source>
        <strain evidence="2 3">IS7</strain>
    </source>
</reference>
<dbReference type="Proteomes" id="UP001600888">
    <property type="component" value="Unassembled WGS sequence"/>
</dbReference>
<protein>
    <submittedName>
        <fullName evidence="2">Uncharacterized protein</fullName>
    </submittedName>
</protein>
<organism evidence="2 3">
    <name type="scientific">Diaporthe vaccinii</name>
    <dbReference type="NCBI Taxonomy" id="105482"/>
    <lineage>
        <taxon>Eukaryota</taxon>
        <taxon>Fungi</taxon>
        <taxon>Dikarya</taxon>
        <taxon>Ascomycota</taxon>
        <taxon>Pezizomycotina</taxon>
        <taxon>Sordariomycetes</taxon>
        <taxon>Sordariomycetidae</taxon>
        <taxon>Diaporthales</taxon>
        <taxon>Diaporthaceae</taxon>
        <taxon>Diaporthe</taxon>
        <taxon>Diaporthe eres species complex</taxon>
    </lineage>
</organism>
<evidence type="ECO:0000256" key="1">
    <source>
        <dbReference type="SAM" id="MobiDB-lite"/>
    </source>
</evidence>
<feature type="region of interest" description="Disordered" evidence="1">
    <location>
        <begin position="52"/>
        <end position="111"/>
    </location>
</feature>
<feature type="region of interest" description="Disordered" evidence="1">
    <location>
        <begin position="155"/>
        <end position="223"/>
    </location>
</feature>
<feature type="compositionally biased region" description="Basic and acidic residues" evidence="1">
    <location>
        <begin position="92"/>
        <end position="108"/>
    </location>
</feature>
<evidence type="ECO:0000313" key="2">
    <source>
        <dbReference type="EMBL" id="KAL2274532.1"/>
    </source>
</evidence>
<comment type="caution">
    <text evidence="2">The sequence shown here is derived from an EMBL/GenBank/DDBJ whole genome shotgun (WGS) entry which is preliminary data.</text>
</comment>
<dbReference type="EMBL" id="JBAWTH010000154">
    <property type="protein sequence ID" value="KAL2274532.1"/>
    <property type="molecule type" value="Genomic_DNA"/>
</dbReference>
<evidence type="ECO:0000313" key="3">
    <source>
        <dbReference type="Proteomes" id="UP001600888"/>
    </source>
</evidence>
<gene>
    <name evidence="2" type="ORF">FJTKL_03107</name>
</gene>
<name>A0ABR4DX80_9PEZI</name>
<accession>A0ABR4DX80</accession>
<sequence length="239" mass="27538">MTDLNVPAIASAAFLGFLALAALLFCIPPVTRFLGDLCCCPWRIPFTRKRRRNGDEEVDNEDLPYLAEPRPSTSIDDTGYKSMSDDYMSAKGTREHGTAGGASRDEPSRMNYVDDDQGLDDGYYGGSYNDRQAAFPQAHHRDWWRSPAEEYPEYPVHTEHHDPEYSEYSEYPGQATLGYDPALHYSDEDNYAYDKETFSSPDIRRPQPSYSPPEMMSHQYTNDYFPQAEHEYYSQYRRP</sequence>
<feature type="compositionally biased region" description="Basic and acidic residues" evidence="1">
    <location>
        <begin position="192"/>
        <end position="205"/>
    </location>
</feature>
<keyword evidence="3" id="KW-1185">Reference proteome</keyword>